<proteinExistence type="predicted"/>
<feature type="compositionally biased region" description="Basic and acidic residues" evidence="1">
    <location>
        <begin position="49"/>
        <end position="59"/>
    </location>
</feature>
<feature type="region of interest" description="Disordered" evidence="1">
    <location>
        <begin position="1"/>
        <end position="90"/>
    </location>
</feature>
<reference evidence="2 3" key="1">
    <citation type="journal article" date="2012" name="Genome Biol.">
        <title>Genome and low-iron response of an oceanic diatom adapted to chronic iron limitation.</title>
        <authorList>
            <person name="Lommer M."/>
            <person name="Specht M."/>
            <person name="Roy A.S."/>
            <person name="Kraemer L."/>
            <person name="Andreson R."/>
            <person name="Gutowska M.A."/>
            <person name="Wolf J."/>
            <person name="Bergner S.V."/>
            <person name="Schilhabel M.B."/>
            <person name="Klostermeier U.C."/>
            <person name="Beiko R.G."/>
            <person name="Rosenstiel P."/>
            <person name="Hippler M."/>
            <person name="Laroche J."/>
        </authorList>
    </citation>
    <scope>NUCLEOTIDE SEQUENCE [LARGE SCALE GENOMIC DNA]</scope>
    <source>
        <strain evidence="2 3">CCMP1005</strain>
    </source>
</reference>
<feature type="region of interest" description="Disordered" evidence="1">
    <location>
        <begin position="123"/>
        <end position="158"/>
    </location>
</feature>
<dbReference type="EMBL" id="AGNL01020846">
    <property type="protein sequence ID" value="EJK60621.1"/>
    <property type="molecule type" value="Genomic_DNA"/>
</dbReference>
<evidence type="ECO:0000256" key="1">
    <source>
        <dbReference type="SAM" id="MobiDB-lite"/>
    </source>
</evidence>
<gene>
    <name evidence="2" type="ORF">THAOC_18987</name>
</gene>
<protein>
    <submittedName>
        <fullName evidence="2">Uncharacterized protein</fullName>
    </submittedName>
</protein>
<comment type="caution">
    <text evidence="2">The sequence shown here is derived from an EMBL/GenBank/DDBJ whole genome shotgun (WGS) entry which is preliminary data.</text>
</comment>
<keyword evidence="3" id="KW-1185">Reference proteome</keyword>
<organism evidence="2 3">
    <name type="scientific">Thalassiosira oceanica</name>
    <name type="common">Marine diatom</name>
    <dbReference type="NCBI Taxonomy" id="159749"/>
    <lineage>
        <taxon>Eukaryota</taxon>
        <taxon>Sar</taxon>
        <taxon>Stramenopiles</taxon>
        <taxon>Ochrophyta</taxon>
        <taxon>Bacillariophyta</taxon>
        <taxon>Coscinodiscophyceae</taxon>
        <taxon>Thalassiosirophycidae</taxon>
        <taxon>Thalassiosirales</taxon>
        <taxon>Thalassiosiraceae</taxon>
        <taxon>Thalassiosira</taxon>
    </lineage>
</organism>
<evidence type="ECO:0000313" key="2">
    <source>
        <dbReference type="EMBL" id="EJK60621.1"/>
    </source>
</evidence>
<dbReference type="AlphaFoldDB" id="K0SHY6"/>
<feature type="non-terminal residue" evidence="2">
    <location>
        <position position="158"/>
    </location>
</feature>
<sequence length="158" mass="15700">MDNAGAAPAADPSSSSDGVADDGGGDEGRRSACFERAVAGARLIPSDGEDGRKRRRDDGGGEEGDGEGPDEKDGGKRRKADGPRVHPLAAASARLRSLGIDEMSKAINLGQLVTQGEYVGLTNVVNRNPGGDGRTGTAAPQGGAGGDDGGSPRSTGGS</sequence>
<feature type="compositionally biased region" description="Low complexity" evidence="1">
    <location>
        <begin position="1"/>
        <end position="18"/>
    </location>
</feature>
<accession>K0SHY6</accession>
<evidence type="ECO:0000313" key="3">
    <source>
        <dbReference type="Proteomes" id="UP000266841"/>
    </source>
</evidence>
<feature type="compositionally biased region" description="Basic and acidic residues" evidence="1">
    <location>
        <begin position="69"/>
        <end position="84"/>
    </location>
</feature>
<name>K0SHY6_THAOC</name>
<dbReference type="Proteomes" id="UP000266841">
    <property type="component" value="Unassembled WGS sequence"/>
</dbReference>